<dbReference type="Gene3D" id="2.60.60.20">
    <property type="entry name" value="PLAT/LH2 domain"/>
    <property type="match status" value="1"/>
</dbReference>
<dbReference type="Pfam" id="PF01477">
    <property type="entry name" value="PLAT"/>
    <property type="match status" value="1"/>
</dbReference>
<keyword evidence="9" id="KW-1185">Reference proteome</keyword>
<dbReference type="InterPro" id="IPR001024">
    <property type="entry name" value="PLAT/LH2_dom"/>
</dbReference>
<keyword evidence="3" id="KW-0925">Oxylipin biosynthesis</keyword>
<evidence type="ECO:0000256" key="1">
    <source>
        <dbReference type="ARBA" id="ARBA00009419"/>
    </source>
</evidence>
<dbReference type="PANTHER" id="PTHR11771">
    <property type="entry name" value="LIPOXYGENASE"/>
    <property type="match status" value="1"/>
</dbReference>
<dbReference type="GO" id="GO:0031408">
    <property type="term" value="P:oxylipin biosynthetic process"/>
    <property type="evidence" value="ECO:0007669"/>
    <property type="project" value="UniProtKB-KW"/>
</dbReference>
<dbReference type="CDD" id="cd01751">
    <property type="entry name" value="PLAT_LH2"/>
    <property type="match status" value="1"/>
</dbReference>
<dbReference type="InterPro" id="IPR000907">
    <property type="entry name" value="LipOase"/>
</dbReference>
<sequence length="219" mass="24872">MFDNLVEAITRDGNEGKKIRGTVLLMKKSVLDFDDLKASVLDSLHELLGNKVSLQLISAVNGDPEREYRGKIGSPAYLENWNTTNTPSAPGVSAFKVTFDWEEEIGVPGAFIIKNLHHSEFYLKTLTLEDFPDRGRIHFVCNSWVFPADKYKTDRLFFTNQGFFDNSEPSKSERYVLFLGTLFLYYANQKAVGSIDALIHGSRIKDLMVERVRVPRTTI</sequence>
<keyword evidence="2" id="KW-0444">Lipid biosynthesis</keyword>
<comment type="similarity">
    <text evidence="1">Belongs to the lipoxygenase family.</text>
</comment>
<evidence type="ECO:0000256" key="6">
    <source>
        <dbReference type="PROSITE-ProRule" id="PRU00152"/>
    </source>
</evidence>
<dbReference type="GO" id="GO:0006633">
    <property type="term" value="P:fatty acid biosynthetic process"/>
    <property type="evidence" value="ECO:0007669"/>
    <property type="project" value="UniProtKB-KW"/>
</dbReference>
<keyword evidence="3" id="KW-0443">Lipid metabolism</keyword>
<evidence type="ECO:0000256" key="4">
    <source>
        <dbReference type="ARBA" id="ARBA00022832"/>
    </source>
</evidence>
<accession>A0ABC8TKB5</accession>
<comment type="caution">
    <text evidence="6">Lacks conserved residue(s) required for the propagation of feature annotation.</text>
</comment>
<dbReference type="Proteomes" id="UP001642360">
    <property type="component" value="Unassembled WGS sequence"/>
</dbReference>
<dbReference type="InterPro" id="IPR036392">
    <property type="entry name" value="PLAT/LH2_dom_sf"/>
</dbReference>
<dbReference type="AlphaFoldDB" id="A0ABC8TKB5"/>
<dbReference type="EMBL" id="CAUOFW020004991">
    <property type="protein sequence ID" value="CAK9168025.1"/>
    <property type="molecule type" value="Genomic_DNA"/>
</dbReference>
<dbReference type="InterPro" id="IPR042057">
    <property type="entry name" value="Lipoxy_PLAT/LH2"/>
</dbReference>
<evidence type="ECO:0000313" key="9">
    <source>
        <dbReference type="Proteomes" id="UP001642360"/>
    </source>
</evidence>
<evidence type="ECO:0000256" key="5">
    <source>
        <dbReference type="ARBA" id="ARBA00023160"/>
    </source>
</evidence>
<organism evidence="8 9">
    <name type="scientific">Ilex paraguariensis</name>
    <name type="common">yerba mate</name>
    <dbReference type="NCBI Taxonomy" id="185542"/>
    <lineage>
        <taxon>Eukaryota</taxon>
        <taxon>Viridiplantae</taxon>
        <taxon>Streptophyta</taxon>
        <taxon>Embryophyta</taxon>
        <taxon>Tracheophyta</taxon>
        <taxon>Spermatophyta</taxon>
        <taxon>Magnoliopsida</taxon>
        <taxon>eudicotyledons</taxon>
        <taxon>Gunneridae</taxon>
        <taxon>Pentapetalae</taxon>
        <taxon>asterids</taxon>
        <taxon>campanulids</taxon>
        <taxon>Aquifoliales</taxon>
        <taxon>Aquifoliaceae</taxon>
        <taxon>Ilex</taxon>
    </lineage>
</organism>
<gene>
    <name evidence="8" type="ORF">ILEXP_LOCUS37356</name>
</gene>
<evidence type="ECO:0000259" key="7">
    <source>
        <dbReference type="PROSITE" id="PS50095"/>
    </source>
</evidence>
<dbReference type="SMART" id="SM00308">
    <property type="entry name" value="LH2"/>
    <property type="match status" value="1"/>
</dbReference>
<evidence type="ECO:0000256" key="2">
    <source>
        <dbReference type="ARBA" id="ARBA00022516"/>
    </source>
</evidence>
<proteinExistence type="inferred from homology"/>
<evidence type="ECO:0000256" key="3">
    <source>
        <dbReference type="ARBA" id="ARBA00022767"/>
    </source>
</evidence>
<keyword evidence="5" id="KW-0275">Fatty acid biosynthesis</keyword>
<dbReference type="InterPro" id="IPR001246">
    <property type="entry name" value="LipOase_plant"/>
</dbReference>
<reference evidence="8 9" key="1">
    <citation type="submission" date="2024-02" db="EMBL/GenBank/DDBJ databases">
        <authorList>
            <person name="Vignale AGUSTIN F."/>
            <person name="Sosa J E."/>
            <person name="Modenutti C."/>
        </authorList>
    </citation>
    <scope>NUCLEOTIDE SEQUENCE [LARGE SCALE GENOMIC DNA]</scope>
</reference>
<dbReference type="PROSITE" id="PS50095">
    <property type="entry name" value="PLAT"/>
    <property type="match status" value="1"/>
</dbReference>
<keyword evidence="4" id="KW-0276">Fatty acid metabolism</keyword>
<comment type="caution">
    <text evidence="8">The sequence shown here is derived from an EMBL/GenBank/DDBJ whole genome shotgun (WGS) entry which is preliminary data.</text>
</comment>
<evidence type="ECO:0000313" key="8">
    <source>
        <dbReference type="EMBL" id="CAK9168025.1"/>
    </source>
</evidence>
<dbReference type="PRINTS" id="PR00468">
    <property type="entry name" value="PLTLPOXGNASE"/>
</dbReference>
<feature type="domain" description="PLAT" evidence="7">
    <location>
        <begin position="34"/>
        <end position="159"/>
    </location>
</feature>
<dbReference type="SUPFAM" id="SSF49723">
    <property type="entry name" value="Lipase/lipooxygenase domain (PLAT/LH2 domain)"/>
    <property type="match status" value="1"/>
</dbReference>
<protein>
    <recommendedName>
        <fullName evidence="7">PLAT domain-containing protein</fullName>
    </recommendedName>
</protein>
<name>A0ABC8TKB5_9AQUA</name>